<evidence type="ECO:0000313" key="4">
    <source>
        <dbReference type="EMBL" id="MBB4073806.1"/>
    </source>
</evidence>
<dbReference type="Pfam" id="PF00534">
    <property type="entry name" value="Glycos_transf_1"/>
    <property type="match status" value="1"/>
</dbReference>
<keyword evidence="5" id="KW-1185">Reference proteome</keyword>
<comment type="caution">
    <text evidence="4">The sequence shown here is derived from an EMBL/GenBank/DDBJ whole genome shotgun (WGS) entry which is preliminary data.</text>
</comment>
<feature type="domain" description="Glycosyltransferase subfamily 4-like N-terminal" evidence="3">
    <location>
        <begin position="24"/>
        <end position="171"/>
    </location>
</feature>
<dbReference type="EMBL" id="JACIDE010000008">
    <property type="protein sequence ID" value="MBB4073806.1"/>
    <property type="molecule type" value="Genomic_DNA"/>
</dbReference>
<evidence type="ECO:0008006" key="6">
    <source>
        <dbReference type="Google" id="ProtNLM"/>
    </source>
</evidence>
<dbReference type="RefSeq" id="WP_183184131.1">
    <property type="nucleotide sequence ID" value="NZ_BMNP01000006.1"/>
</dbReference>
<protein>
    <recommendedName>
        <fullName evidence="6">Glycosyl transferase</fullName>
    </recommendedName>
</protein>
<proteinExistence type="predicted"/>
<evidence type="ECO:0000256" key="1">
    <source>
        <dbReference type="ARBA" id="ARBA00022679"/>
    </source>
</evidence>
<gene>
    <name evidence="4" type="ORF">GGR02_001568</name>
</gene>
<dbReference type="Pfam" id="PF13439">
    <property type="entry name" value="Glyco_transf_4"/>
    <property type="match status" value="1"/>
</dbReference>
<keyword evidence="1" id="KW-0808">Transferase</keyword>
<dbReference type="InterPro" id="IPR001296">
    <property type="entry name" value="Glyco_trans_1"/>
</dbReference>
<reference evidence="4 5" key="1">
    <citation type="submission" date="2020-08" db="EMBL/GenBank/DDBJ databases">
        <title>Genomic Encyclopedia of Type Strains, Phase IV (KMG-IV): sequencing the most valuable type-strain genomes for metagenomic binning, comparative biology and taxonomic classification.</title>
        <authorList>
            <person name="Goeker M."/>
        </authorList>
    </citation>
    <scope>NUCLEOTIDE SEQUENCE [LARGE SCALE GENOMIC DNA]</scope>
    <source>
        <strain evidence="4 5">DSM 17075</strain>
    </source>
</reference>
<dbReference type="Gene3D" id="3.40.50.2000">
    <property type="entry name" value="Glycogen Phosphorylase B"/>
    <property type="match status" value="2"/>
</dbReference>
<sequence>MKVCHLTSVHPWDDPRIFLKECCTLAEAGHDVHLVSPYVDKERAHGVVLHSTGKKAVTNRLLRMVKTVYQLYKKAIEIDAQVYHFHDPELLLVGLLLKRKGKHVIYDVHEDVPRQLLYKEWIPSPLRRVVSFMYEWIENRVAKRLSAIVAATSVIAERFLRLGCQTVVVSNYPILRELSFAEDGWEQKERAVCYIGGLTTARGIFHMLDAMSIIHGVKLLLAGRFFYWRDRENAIHADGWKCVEELGFLDREGVKRTLQRSRGGLVLLHPIANYVDSLPVKMFEYMAAGIPVICSDFPLWKQIVQQHQCGICVDPLDVQSIANAIQFIIEHEEEAKKMGENGRTIVREKYNWNQEAKKLLHLYSTLSSEKERK</sequence>
<dbReference type="PANTHER" id="PTHR46401">
    <property type="entry name" value="GLYCOSYLTRANSFERASE WBBK-RELATED"/>
    <property type="match status" value="1"/>
</dbReference>
<evidence type="ECO:0000259" key="3">
    <source>
        <dbReference type="Pfam" id="PF13439"/>
    </source>
</evidence>
<name>A0A840DXP0_9BACL</name>
<accession>A0A840DXP0</accession>
<dbReference type="GO" id="GO:0016757">
    <property type="term" value="F:glycosyltransferase activity"/>
    <property type="evidence" value="ECO:0007669"/>
    <property type="project" value="InterPro"/>
</dbReference>
<dbReference type="CDD" id="cd03794">
    <property type="entry name" value="GT4_WbuB-like"/>
    <property type="match status" value="1"/>
</dbReference>
<dbReference type="PANTHER" id="PTHR46401:SF2">
    <property type="entry name" value="GLYCOSYLTRANSFERASE WBBK-RELATED"/>
    <property type="match status" value="1"/>
</dbReference>
<dbReference type="InterPro" id="IPR028098">
    <property type="entry name" value="Glyco_trans_4-like_N"/>
</dbReference>
<evidence type="ECO:0000313" key="5">
    <source>
        <dbReference type="Proteomes" id="UP000559598"/>
    </source>
</evidence>
<organism evidence="4 5">
    <name type="scientific">Anoxybacteroides voinovskiense</name>
    <dbReference type="NCBI Taxonomy" id="230470"/>
    <lineage>
        <taxon>Bacteria</taxon>
        <taxon>Bacillati</taxon>
        <taxon>Bacillota</taxon>
        <taxon>Bacilli</taxon>
        <taxon>Bacillales</taxon>
        <taxon>Anoxybacillaceae</taxon>
        <taxon>Anoxybacteroides</taxon>
    </lineage>
</organism>
<feature type="domain" description="Glycosyl transferase family 1" evidence="2">
    <location>
        <begin position="179"/>
        <end position="343"/>
    </location>
</feature>
<dbReference type="Proteomes" id="UP000559598">
    <property type="component" value="Unassembled WGS sequence"/>
</dbReference>
<evidence type="ECO:0000259" key="2">
    <source>
        <dbReference type="Pfam" id="PF00534"/>
    </source>
</evidence>
<dbReference type="SUPFAM" id="SSF53756">
    <property type="entry name" value="UDP-Glycosyltransferase/glycogen phosphorylase"/>
    <property type="match status" value="1"/>
</dbReference>
<dbReference type="AlphaFoldDB" id="A0A840DXP0"/>